<name>A0AC61QVT6_9BACT</name>
<proteinExistence type="predicted"/>
<sequence>MDKKNTPRSVVSLNNGWQFHGSLTDISFEDIKKISAWQTVNLPHDFQISQPWVAPAADEKADNRDAGANIRSRLSSRGFKEMGIGWYRKDIRPEESWRGKRILLDFEGIMLVGDVYLNGKHIGKTDYGYLGFEIDITKDLKFGEDNVLMVKANTQQPLNSRWYTGGGIYRDVNITLTDKDEYFVRHPLYITTENVTDRNATVNVQAELTCNLKVENLRVGTKVTDQQGNIVYHKFNTIKFDRRMRTNEHRVAKFNIDNPKLWSCETPNLYTAEVTLYREDGSVADQVTKRFGVRNVEFSPEFGLKLNGKKVLLKGIANHHSLGALGAAVYPRAMEKRMKLLKDFGFNHIRTAHNPYSESFLDLCDEYGFLVVDELYDKWLTQYAGGREEWTNLWQHDVPEFVKRDRNHPSIVVWSLGNELQQYWNLPYADWGVTAYRLQKELLKRYDKTRPITVAMHPRYRSLETDSLPAPLVHETDIASYNYRYMYFPSDSRRFPNMMFYQSEANTSGMGPNYFEMDLDKVLGLAYWGMIDYLGESQGWPEKGWCQGVFDISLEPKPNAYFLKSYFKDDEPLVHIGIIASDGDSFMWNDEKMLKRRLVDHWNFGKDNNNKEFTLYTYTNADEVELRINGKSLGRKQNDKNPKVRNRVKWDKVKYEPGYIEAIAYTDGKVVARHKIETTGEAKRLTATADNSDWKADGKDLQHIRVLALDAKGRRVQTAKGKVHFSVEGPAEIIAVTNGDNASDELAVGDSRNLYNGTCTVILRSKQGAGKVSVTATCDGMKPVKLQLATK</sequence>
<organism evidence="1 2">
    <name type="scientific">Palleniella muris</name>
    <dbReference type="NCBI Taxonomy" id="3038145"/>
    <lineage>
        <taxon>Bacteria</taxon>
        <taxon>Pseudomonadati</taxon>
        <taxon>Bacteroidota</taxon>
        <taxon>Bacteroidia</taxon>
        <taxon>Bacteroidales</taxon>
        <taxon>Prevotellaceae</taxon>
        <taxon>Palleniella</taxon>
    </lineage>
</organism>
<evidence type="ECO:0000313" key="2">
    <source>
        <dbReference type="Proteomes" id="UP000308886"/>
    </source>
</evidence>
<accession>A0AC61QVT6</accession>
<reference evidence="1" key="1">
    <citation type="submission" date="2019-04" db="EMBL/GenBank/DDBJ databases">
        <title>Microbes associate with the intestines of laboratory mice.</title>
        <authorList>
            <person name="Navarre W."/>
            <person name="Wong E."/>
            <person name="Huang K."/>
            <person name="Tropini C."/>
            <person name="Ng K."/>
            <person name="Yu B."/>
        </authorList>
    </citation>
    <scope>NUCLEOTIDE SEQUENCE</scope>
    <source>
        <strain evidence="1">NM73_A23</strain>
    </source>
</reference>
<comment type="caution">
    <text evidence="1">The sequence shown here is derived from an EMBL/GenBank/DDBJ whole genome shotgun (WGS) entry which is preliminary data.</text>
</comment>
<dbReference type="Proteomes" id="UP000308886">
    <property type="component" value="Unassembled WGS sequence"/>
</dbReference>
<protein>
    <submittedName>
        <fullName evidence="1">DUF4982 domain-containing protein</fullName>
    </submittedName>
</protein>
<gene>
    <name evidence="1" type="ORF">E5358_00925</name>
</gene>
<dbReference type="EMBL" id="SRZC01000001">
    <property type="protein sequence ID" value="TGX84268.1"/>
    <property type="molecule type" value="Genomic_DNA"/>
</dbReference>
<evidence type="ECO:0000313" key="1">
    <source>
        <dbReference type="EMBL" id="TGX84268.1"/>
    </source>
</evidence>
<keyword evidence="2" id="KW-1185">Reference proteome</keyword>